<name>A0A4Z1SZ41_GIAMU</name>
<dbReference type="InterPro" id="IPR021983">
    <property type="entry name" value="PRP8_domainIV"/>
</dbReference>
<dbReference type="Gene3D" id="3.30.420.230">
    <property type="match status" value="1"/>
</dbReference>
<dbReference type="InterPro" id="IPR042516">
    <property type="entry name" value="Prp8_U5-snRNA-bd_sf"/>
</dbReference>
<dbReference type="OrthoDB" id="5548919at2759"/>
<evidence type="ECO:0000259" key="1">
    <source>
        <dbReference type="Pfam" id="PF08083"/>
    </source>
</evidence>
<dbReference type="GO" id="GO:0030620">
    <property type="term" value="F:U2 snRNA binding"/>
    <property type="evidence" value="ECO:0007669"/>
    <property type="project" value="TreeGrafter"/>
</dbReference>
<dbReference type="GO" id="GO:0030623">
    <property type="term" value="F:U5 snRNA binding"/>
    <property type="evidence" value="ECO:0007669"/>
    <property type="project" value="InterPro"/>
</dbReference>
<keyword evidence="6" id="KW-1185">Reference proteome</keyword>
<dbReference type="VEuPathDB" id="GiardiaDB:GMRT_12129"/>
<gene>
    <name evidence="5" type="ORF">GMRT_12129</name>
</gene>
<dbReference type="InterPro" id="IPR012592">
    <property type="entry name" value="PROCN"/>
</dbReference>
<dbReference type="GO" id="GO:0097157">
    <property type="term" value="F:pre-mRNA intronic binding"/>
    <property type="evidence" value="ECO:0007669"/>
    <property type="project" value="TreeGrafter"/>
</dbReference>
<dbReference type="Pfam" id="PF10596">
    <property type="entry name" value="U6-snRNA_bdg"/>
    <property type="match status" value="1"/>
</dbReference>
<accession>A0A4Z1SZ41</accession>
<evidence type="ECO:0000259" key="4">
    <source>
        <dbReference type="Pfam" id="PF12134"/>
    </source>
</evidence>
<evidence type="ECO:0000259" key="3">
    <source>
        <dbReference type="Pfam" id="PF10597"/>
    </source>
</evidence>
<dbReference type="GO" id="GO:0005682">
    <property type="term" value="C:U5 snRNP"/>
    <property type="evidence" value="ECO:0007669"/>
    <property type="project" value="TreeGrafter"/>
</dbReference>
<feature type="domain" description="Pre-mRNA-processing-splicing factor 8 U5-snRNA-binding" evidence="3">
    <location>
        <begin position="960"/>
        <end position="1059"/>
    </location>
</feature>
<dbReference type="Pfam" id="PF12134">
    <property type="entry name" value="PRP8_domainIV"/>
    <property type="match status" value="1"/>
</dbReference>
<dbReference type="InterPro" id="IPR019581">
    <property type="entry name" value="Prp8_U5-snRNA-bd"/>
</dbReference>
<evidence type="ECO:0000313" key="6">
    <source>
        <dbReference type="Proteomes" id="UP000315496"/>
    </source>
</evidence>
<evidence type="ECO:0000313" key="5">
    <source>
        <dbReference type="EMBL" id="TNJ26923.1"/>
    </source>
</evidence>
<dbReference type="Pfam" id="PF08083">
    <property type="entry name" value="PROCN"/>
    <property type="match status" value="1"/>
</dbReference>
<feature type="domain" description="PRP8" evidence="4">
    <location>
        <begin position="1532"/>
        <end position="1630"/>
    </location>
</feature>
<sequence>MVTVAKHPALCLIGTASPLSPTEFLLGWEAVGAYMRKHPGRALPVPPQDGAIASRRFKDLGPPRTPPPDFFASVGAGLRTRVCAGYTDILRPSLRDYFLEARHRLTELGPRIDRRLAPSIVDMLVTGNDPFATREGVVLRQPLTEETLLLHAAIYFAPSAEKSGWRRFVLPPPRCVASYCARPFPHVPCRPASMPTQLVFRDITLKAKKPTLHERNFQRLGSYGRAQRVPTTPHETVFEAISRSPMFSTERMEWLEACLLLLEQAHTAFQLVMHRKGITYLILDYNFELSATKTLSTKERKRSRFGKGFHLIRELARFLKYIVDVHVLYRSQLLAFSDFVASIYNLYATVGVSTGIYRYKYRLVRHIKQIKGYDTLIASGDLPCFSPPLQRIIIFSLRCLAPLAERYITHLLQRFDGRTSEQKRITQQRAEANQVLQLERKTFAGLQALSPGITSGSVIARRLQKHLTEAWRCWRAGIPYTAIYQQMSPELAVLVRDYVDERSRLYRAEVQTVAERLVRNKWIRKVTLRRYTARSGRLLLLEWKKATMECLESAPDQSLIRSSVRGLFLARVISTHVPLVPFPNEELSFRVECFMAALNTLRETLSGQISLSRPQQELQNLVTKALDNSDEFLIRAEELLLRRRTFPAVELGFERTRTFVYPIYTVTGIERIVDAYLAGYLAHSLLSDPRRYLLLRGFGSLDLNNAFGVELKIEAVNHYARHIRVVRRGRTITIIRYSVDLLAQLKSLNHIFLRAILQCFLDPVICDYIISRISGTYVFKDMTYVCGCGVPLAFDFSWLIAFILLALGDVFFLAGCMPCRDETQLPDEDDRLIGRYLDFLTAYLSRYSHDSPLVQLFSRKAGEDVCVDLEGLGLCYGSHKVLSYARVGTYVYLVCYGDVDKAPSLEADATNPLMSTYSTTDLYRLSAEGSLSLEMNAYTVTIDALGDYRLGVPEAVAMDFTYAAKDLLRGAGSTSFVKTVGKWNSLLLNVALYYRGALLSSRALLGTILVHEEKVQTRIKQELNTKTPTRFPQVVFNSPREYGGLGMLSIGSLSIPTLGLDGSISHDPLLFHSLLKRKELRWKPNRPDFVLPSILDVMIPWEEELVRCEHGYRNLLQQTRKRCSEHGHTGHMLISYLKDLLAARLGADDEPITLPRGVQLLKFLGTVCQGCNPWAFLLNPRIPANWTLSMRGWYDRHVIGMIYDLEPYYQRLLVVLGGINGILRHTLFPILGLPTPTSAIWQAGPSGSGIVRRGATRAQIHGQSQLPNRRFALWWSPTLNRSSVYVGFEAQIDLTGIFMCGRLATLKTLYVSLFRCHLWQSLHDSLSTDLLSAVSSVGTARREACHPRKSYRFHVTSNDVTVVLARPEVFVSGCTLLLRDIWTNGTELELINGGVPKGSPTRVWWLDLHLVWGNVDTRDLLSDKAKEKYLFYTAAETRNTYPEGRGMLVCIDLVYGTIAGYGDVPASIISGFRDVTLRFAEFVKANAVVRVMRERIQSYLEIKLDASSAMGITPLTLGSIFDPLSGGKAGAVLVLDDTLAYRFRTVVDKAGSHVRILNGFVVLLDPYTGQLRVAVVPATIYSGQSHRAALGRWSGAEAVANYLTTLPRGLRPRTLVVCRASAIDPVRTLVAGLDGSISVIGSSMDWGLGGIHLALISLRISDKEHARVPLDALIQSQEGSYIFSFDVYRALQAVSGDIGLPVQEPPATLFLRLLLYVKQLSISQAGWERMLAEQVGSSFSSSSPSLSTIIPKEFNPEAWMLILHMPRMTPDAWEALMESLRNSILQAYAVKSGINLDLLSRADRAQVLLGAELQAETGIQRRESPFQDVHHTTNAFGYDIAVTTQGVTLVSSSVCGNSTERYRLFDALVRARSSQEAVARCDDILHTLVSEITGTTLNKSAVRLLVGETKALSSSLPNPTCLLFVALLVGFQREIRPVSGPHQILEVAEVRLPELYEGTLPMAVGEIREGYRVIGVTLFCDSHDFDARLPTLRNLLRDILSAAYDRPFVCLINFGVSAFDIENCITYVVELDGQVRLAHASSTHTQVVGHCRISRAGELTYPVTGFDRMVPPSTAQALVSRFETALHTTGENLL</sequence>
<dbReference type="PANTHER" id="PTHR11140:SF0">
    <property type="entry name" value="PRE-MRNA-PROCESSING-SPLICING FACTOR 8"/>
    <property type="match status" value="1"/>
</dbReference>
<dbReference type="GO" id="GO:0017070">
    <property type="term" value="F:U6 snRNA binding"/>
    <property type="evidence" value="ECO:0007669"/>
    <property type="project" value="InterPro"/>
</dbReference>
<evidence type="ECO:0000259" key="2">
    <source>
        <dbReference type="Pfam" id="PF10596"/>
    </source>
</evidence>
<dbReference type="GO" id="GO:0030619">
    <property type="term" value="F:U1 snRNA binding"/>
    <property type="evidence" value="ECO:0007669"/>
    <property type="project" value="TreeGrafter"/>
</dbReference>
<dbReference type="EMBL" id="VDLU01000004">
    <property type="protein sequence ID" value="TNJ26923.1"/>
    <property type="molecule type" value="Genomic_DNA"/>
</dbReference>
<dbReference type="Pfam" id="PF10597">
    <property type="entry name" value="U5_2-snRNA_bdg"/>
    <property type="match status" value="1"/>
</dbReference>
<organism evidence="5 6">
    <name type="scientific">Giardia muris</name>
    <dbReference type="NCBI Taxonomy" id="5742"/>
    <lineage>
        <taxon>Eukaryota</taxon>
        <taxon>Metamonada</taxon>
        <taxon>Diplomonadida</taxon>
        <taxon>Hexamitidae</taxon>
        <taxon>Giardiinae</taxon>
        <taxon>Giardia</taxon>
    </lineage>
</organism>
<feature type="domain" description="Pre-mRNA-processing-splicing factor 8 U6-snRNA-binding" evidence="2">
    <location>
        <begin position="1191"/>
        <end position="1334"/>
    </location>
</feature>
<dbReference type="Proteomes" id="UP000315496">
    <property type="component" value="Chromosome 4"/>
</dbReference>
<dbReference type="GO" id="GO:0000244">
    <property type="term" value="P:spliceosomal tri-snRNP complex assembly"/>
    <property type="evidence" value="ECO:0007669"/>
    <property type="project" value="TreeGrafter"/>
</dbReference>
<dbReference type="GO" id="GO:0071013">
    <property type="term" value="C:catalytic step 2 spliceosome"/>
    <property type="evidence" value="ECO:0007669"/>
    <property type="project" value="TreeGrafter"/>
</dbReference>
<reference evidence="5 6" key="1">
    <citation type="submission" date="2019-05" db="EMBL/GenBank/DDBJ databases">
        <title>The compact genome of Giardia muris reveals important steps in the evolution of intestinal protozoan parasites.</title>
        <authorList>
            <person name="Xu F."/>
            <person name="Jimenez-Gonzalez A."/>
            <person name="Einarsson E."/>
            <person name="Astvaldsson A."/>
            <person name="Peirasmaki D."/>
            <person name="Eckmann L."/>
            <person name="Andersson J.O."/>
            <person name="Svard S.G."/>
            <person name="Jerlstrom-Hultqvist J."/>
        </authorList>
    </citation>
    <scope>NUCLEOTIDE SEQUENCE [LARGE SCALE GENOMIC DNA]</scope>
    <source>
        <strain evidence="5 6">Roberts-Thomson</strain>
    </source>
</reference>
<feature type="domain" description="PROCN" evidence="1">
    <location>
        <begin position="232"/>
        <end position="553"/>
    </location>
</feature>
<dbReference type="InterPro" id="IPR043172">
    <property type="entry name" value="Prp8_domainIV_palm"/>
</dbReference>
<dbReference type="InterPro" id="IPR019580">
    <property type="entry name" value="Prp8_U6-snRNA-bd"/>
</dbReference>
<comment type="caution">
    <text evidence="5">The sequence shown here is derived from an EMBL/GenBank/DDBJ whole genome shotgun (WGS) entry which is preliminary data.</text>
</comment>
<proteinExistence type="predicted"/>
<protein>
    <submittedName>
        <fullName evidence="5">Putative Splicing factor-like protein</fullName>
    </submittedName>
</protein>
<dbReference type="Gene3D" id="3.90.1570.40">
    <property type="match status" value="1"/>
</dbReference>
<dbReference type="PANTHER" id="PTHR11140">
    <property type="entry name" value="PRE-MRNA SPLICING FACTOR PRP8"/>
    <property type="match status" value="1"/>
</dbReference>
<dbReference type="InterPro" id="IPR027652">
    <property type="entry name" value="PRP8"/>
</dbReference>
<dbReference type="InterPro" id="IPR012337">
    <property type="entry name" value="RNaseH-like_sf"/>
</dbReference>
<dbReference type="Gene3D" id="3.30.43.40">
    <property type="entry name" value="Pre-mRNA-processing-splicing factor 8, U5-snRNA-binding domain"/>
    <property type="match status" value="1"/>
</dbReference>
<dbReference type="SUPFAM" id="SSF53098">
    <property type="entry name" value="Ribonuclease H-like"/>
    <property type="match status" value="1"/>
</dbReference>